<evidence type="ECO:0000256" key="15">
    <source>
        <dbReference type="ARBA" id="ARBA00023049"/>
    </source>
</evidence>
<dbReference type="SUPFAM" id="SSF55486">
    <property type="entry name" value="Metalloproteases ('zincins'), catalytic domain"/>
    <property type="match status" value="1"/>
</dbReference>
<keyword evidence="29" id="KW-1185">Reference proteome</keyword>
<feature type="binding site" evidence="21">
    <location>
        <position position="406"/>
    </location>
    <ligand>
        <name>Zn(2+)</name>
        <dbReference type="ChEBI" id="CHEBI:29105"/>
        <note>catalytic</note>
    </ligand>
</feature>
<dbReference type="GO" id="GO:0006508">
    <property type="term" value="P:proteolysis"/>
    <property type="evidence" value="ECO:0007669"/>
    <property type="project" value="UniProtKB-KW"/>
</dbReference>
<keyword evidence="7 23" id="KW-0645">Protease</keyword>
<dbReference type="GO" id="GO:0008270">
    <property type="term" value="F:zinc ion binding"/>
    <property type="evidence" value="ECO:0007669"/>
    <property type="project" value="UniProtKB-UniRule"/>
</dbReference>
<dbReference type="GO" id="GO:0005737">
    <property type="term" value="C:cytoplasm"/>
    <property type="evidence" value="ECO:0007669"/>
    <property type="project" value="TreeGrafter"/>
</dbReference>
<evidence type="ECO:0000256" key="14">
    <source>
        <dbReference type="ARBA" id="ARBA00022989"/>
    </source>
</evidence>
<keyword evidence="12 21" id="KW-0862">Zinc</keyword>
<evidence type="ECO:0000256" key="20">
    <source>
        <dbReference type="PIRSR" id="PIRSR634016-1"/>
    </source>
</evidence>
<feature type="chain" id="PRO_5012272463" description="Aminopeptidase" evidence="24">
    <location>
        <begin position="38"/>
        <end position="990"/>
    </location>
</feature>
<keyword evidence="9 21" id="KW-0479">Metal-binding</keyword>
<feature type="binding site" evidence="21">
    <location>
        <position position="387"/>
    </location>
    <ligand>
        <name>Zn(2+)</name>
        <dbReference type="ChEBI" id="CHEBI:29105"/>
        <note>catalytic</note>
    </ligand>
</feature>
<feature type="active site" description="Proton acceptor" evidence="20">
    <location>
        <position position="384"/>
    </location>
</feature>
<evidence type="ECO:0000256" key="9">
    <source>
        <dbReference type="ARBA" id="ARBA00022723"/>
    </source>
</evidence>
<dbReference type="SUPFAM" id="SSF63737">
    <property type="entry name" value="Leukotriene A4 hydrolase N-terminal domain"/>
    <property type="match status" value="1"/>
</dbReference>
<comment type="cofactor">
    <cofactor evidence="21 23">
        <name>Zn(2+)</name>
        <dbReference type="ChEBI" id="CHEBI:29105"/>
    </cofactor>
    <text evidence="21 23">Binds 1 zinc ion per subunit.</text>
</comment>
<dbReference type="GO" id="GO:0005615">
    <property type="term" value="C:extracellular space"/>
    <property type="evidence" value="ECO:0007669"/>
    <property type="project" value="TreeGrafter"/>
</dbReference>
<evidence type="ECO:0000259" key="26">
    <source>
        <dbReference type="Pfam" id="PF11838"/>
    </source>
</evidence>
<evidence type="ECO:0000259" key="25">
    <source>
        <dbReference type="Pfam" id="PF01433"/>
    </source>
</evidence>
<evidence type="ECO:0000256" key="19">
    <source>
        <dbReference type="ARBA" id="ARBA00023288"/>
    </source>
</evidence>
<dbReference type="InterPro" id="IPR045357">
    <property type="entry name" value="Aminopeptidase_N-like_N"/>
</dbReference>
<evidence type="ECO:0000256" key="11">
    <source>
        <dbReference type="ARBA" id="ARBA00022801"/>
    </source>
</evidence>
<dbReference type="Gene3D" id="1.25.50.20">
    <property type="match status" value="1"/>
</dbReference>
<dbReference type="Pfam" id="PF11838">
    <property type="entry name" value="ERAP1_C"/>
    <property type="match status" value="1"/>
</dbReference>
<dbReference type="Gene3D" id="2.60.40.1730">
    <property type="entry name" value="tricorn interacting facor f3 domain"/>
    <property type="match status" value="1"/>
</dbReference>
<dbReference type="GO" id="GO:0016285">
    <property type="term" value="F:alanyl aminopeptidase activity"/>
    <property type="evidence" value="ECO:0007669"/>
    <property type="project" value="UniProtKB-EC"/>
</dbReference>
<comment type="similarity">
    <text evidence="4 23">Belongs to the peptidase M1 family.</text>
</comment>
<keyword evidence="10 24" id="KW-0732">Signal</keyword>
<feature type="signal peptide" evidence="24">
    <location>
        <begin position="1"/>
        <end position="37"/>
    </location>
</feature>
<organism evidence="28 29">
    <name type="scientific">Clunio marinus</name>
    <dbReference type="NCBI Taxonomy" id="568069"/>
    <lineage>
        <taxon>Eukaryota</taxon>
        <taxon>Metazoa</taxon>
        <taxon>Ecdysozoa</taxon>
        <taxon>Arthropoda</taxon>
        <taxon>Hexapoda</taxon>
        <taxon>Insecta</taxon>
        <taxon>Pterygota</taxon>
        <taxon>Neoptera</taxon>
        <taxon>Endopterygota</taxon>
        <taxon>Diptera</taxon>
        <taxon>Nematocera</taxon>
        <taxon>Chironomoidea</taxon>
        <taxon>Chironomidae</taxon>
        <taxon>Clunio</taxon>
    </lineage>
</organism>
<evidence type="ECO:0000256" key="1">
    <source>
        <dbReference type="ARBA" id="ARBA00000098"/>
    </source>
</evidence>
<dbReference type="InterPro" id="IPR050344">
    <property type="entry name" value="Peptidase_M1_aminopeptidases"/>
</dbReference>
<proteinExistence type="inferred from homology"/>
<dbReference type="GO" id="GO:0042277">
    <property type="term" value="F:peptide binding"/>
    <property type="evidence" value="ECO:0007669"/>
    <property type="project" value="TreeGrafter"/>
</dbReference>
<dbReference type="InterPro" id="IPR034016">
    <property type="entry name" value="M1_APN-typ"/>
</dbReference>
<evidence type="ECO:0000313" key="28">
    <source>
        <dbReference type="EMBL" id="CRL03857.1"/>
    </source>
</evidence>
<keyword evidence="5" id="KW-1003">Cell membrane</keyword>
<dbReference type="FunFam" id="2.60.40.1910:FF:000008">
    <property type="entry name" value="Aminopeptidase"/>
    <property type="match status" value="1"/>
</dbReference>
<dbReference type="Proteomes" id="UP000183832">
    <property type="component" value="Unassembled WGS sequence"/>
</dbReference>
<feature type="domain" description="Aminopeptidase N-like N-terminal" evidence="27">
    <location>
        <begin position="62"/>
        <end position="274"/>
    </location>
</feature>
<dbReference type="InterPro" id="IPR024571">
    <property type="entry name" value="ERAP1-like_C_dom"/>
</dbReference>
<dbReference type="PRINTS" id="PR00756">
    <property type="entry name" value="ALADIPTASE"/>
</dbReference>
<evidence type="ECO:0000256" key="8">
    <source>
        <dbReference type="ARBA" id="ARBA00022692"/>
    </source>
</evidence>
<keyword evidence="17" id="KW-1015">Disulfide bond</keyword>
<evidence type="ECO:0000256" key="3">
    <source>
        <dbReference type="ARBA" id="ARBA00004609"/>
    </source>
</evidence>
<sequence length="990" mass="115072">DSHLQKVNKTTQRTPTMSKVATFLCVLLLSHQTLCDGNETSENSIPEEKMYDDYRLPTSITPENYKLEIITQLNDTQGFGFSGVVWITMNVNAFADNITLHMKNLTIESDKVQLFELPQVTANDSMIEKSSRDYEKSLNEERKIRKIQYVPKHDYMIIYPAKILSKFRKYVVKIPFEGDLDTSLIGYYRSSYFDKKAQKKIWLAVTQFEPTHAREAFPCFDEPEMKATFDISLVHHKMYNSLSNMPLKESKEMEKIEDFVVDTFETTVPMSTYLVAYCVSDFEYKEATVKMKDDVKFRIYARRDAMDQVDYAAEVGPKVLKFYEDYFKIKFPLPKIDMIAIPDFGAGAMENWGLITYRETALLYRANASTLSAKHRVAEVIAHELAHQWFGNLVTMKWWTDLWLNEGFATYVASLGVAYLHPEWKSLDEESVDNTLHIFKFDALKASHPVSVTIGHPNQISQIFDAISYSKGSCIIRMMHKFLGEESFQIGVSNYLKKHEYANAKQDDLWAALTEVAHSQQSLPNELSVKEIMDTWTLQVGYPIIKVHRNYDENSAEITQTRYLSDRFKTRSDVEFCWWIPLTYVDSETREFNVSHAQDWMKCGKENIPEMKRIENLPDKDQWVIFNAQLSGLYKIQYDRWNYKLIVKTLNSENFKNIHQINRAQLIDDAMDLAWVGEQDYGIALAMINYLRQEDEYIPWKSALDNLRSVNRLLIRSELYGVFKAYVQHVLEPIYEKVGGISEPSKSERLDAVKHQSMICGWSCRFGVGDCVEKSVELFARWMKETEPDHVNPVPLNLRSVVYCSAIRMGKEAEWLFLWTRYINSNVGAEKSLIISSLSCSREQWLLGRYLDWSLNSTLVRKQDAASVFGGVAREEIGFHLAKNFFFEKIDAIHQTLSPDTSRISRFIKPLAEQMSTEKDIHELKELVTVKHKVFEKSTLGVKQALETVELNNQWKLNTYMDFSRRLNRMMARNFDYSLEDDEQEEAKAI</sequence>
<dbReference type="OrthoDB" id="510539at2759"/>
<evidence type="ECO:0000256" key="10">
    <source>
        <dbReference type="ARBA" id="ARBA00022729"/>
    </source>
</evidence>
<feature type="site" description="Transition state stabilizer" evidence="22">
    <location>
        <position position="469"/>
    </location>
</feature>
<accession>A0A1J1IZ42</accession>
<dbReference type="Gene3D" id="1.10.390.10">
    <property type="entry name" value="Neutral Protease Domain 2"/>
    <property type="match status" value="1"/>
</dbReference>
<evidence type="ECO:0000256" key="22">
    <source>
        <dbReference type="PIRSR" id="PIRSR634016-4"/>
    </source>
</evidence>
<evidence type="ECO:0000313" key="29">
    <source>
        <dbReference type="Proteomes" id="UP000183832"/>
    </source>
</evidence>
<dbReference type="FunFam" id="1.25.50.20:FF:000001">
    <property type="entry name" value="Aminopeptidase"/>
    <property type="match status" value="1"/>
</dbReference>
<dbReference type="Pfam" id="PF01433">
    <property type="entry name" value="Peptidase_M1"/>
    <property type="match status" value="1"/>
</dbReference>
<evidence type="ECO:0000256" key="7">
    <source>
        <dbReference type="ARBA" id="ARBA00022670"/>
    </source>
</evidence>
<keyword evidence="23" id="KW-0031">Aminopeptidase</keyword>
<dbReference type="InterPro" id="IPR014782">
    <property type="entry name" value="Peptidase_M1_dom"/>
</dbReference>
<evidence type="ECO:0000256" key="17">
    <source>
        <dbReference type="ARBA" id="ARBA00023157"/>
    </source>
</evidence>
<dbReference type="GO" id="GO:0005886">
    <property type="term" value="C:plasma membrane"/>
    <property type="evidence" value="ECO:0007669"/>
    <property type="project" value="UniProtKB-SubCell"/>
</dbReference>
<dbReference type="FunFam" id="1.10.390.10:FF:000016">
    <property type="entry name" value="Glutamyl aminopeptidase"/>
    <property type="match status" value="1"/>
</dbReference>
<dbReference type="EC" id="3.4.11.-" evidence="23"/>
<keyword evidence="13" id="KW-0735">Signal-anchor</keyword>
<name>A0A1J1IZ42_9DIPT</name>
<dbReference type="GO" id="GO:0070006">
    <property type="term" value="F:metalloaminopeptidase activity"/>
    <property type="evidence" value="ECO:0007669"/>
    <property type="project" value="TreeGrafter"/>
</dbReference>
<dbReference type="GO" id="GO:0043171">
    <property type="term" value="P:peptide catabolic process"/>
    <property type="evidence" value="ECO:0007669"/>
    <property type="project" value="TreeGrafter"/>
</dbReference>
<evidence type="ECO:0000256" key="24">
    <source>
        <dbReference type="SAM" id="SignalP"/>
    </source>
</evidence>
<dbReference type="InterPro" id="IPR001930">
    <property type="entry name" value="Peptidase_M1"/>
</dbReference>
<dbReference type="EMBL" id="CVRI01000060">
    <property type="protein sequence ID" value="CRL03857.1"/>
    <property type="molecule type" value="Genomic_DNA"/>
</dbReference>
<feature type="non-terminal residue" evidence="28">
    <location>
        <position position="1"/>
    </location>
</feature>
<dbReference type="InterPro" id="IPR027268">
    <property type="entry name" value="Peptidase_M4/M1_CTD_sf"/>
</dbReference>
<dbReference type="GO" id="GO:0098552">
    <property type="term" value="C:side of membrane"/>
    <property type="evidence" value="ECO:0007669"/>
    <property type="project" value="UniProtKB-KW"/>
</dbReference>
<dbReference type="AlphaFoldDB" id="A0A1J1IZ42"/>
<comment type="catalytic activity">
    <reaction evidence="1">
        <text>Release of an N-terminal amino acid, Xaa-|-Yaa- from a peptide, amide or arylamide. Xaa is preferably Ala, but may be most amino acids including Pro (slow action). When a terminal hydrophobic residue is followed by a prolyl residue, the two may be released as an intact Xaa-Pro dipeptide.</text>
        <dbReference type="EC" id="3.4.11.2"/>
    </reaction>
</comment>
<keyword evidence="11 23" id="KW-0378">Hydrolase</keyword>
<keyword evidence="18" id="KW-0325">Glycoprotein</keyword>
<evidence type="ECO:0000256" key="6">
    <source>
        <dbReference type="ARBA" id="ARBA00022622"/>
    </source>
</evidence>
<evidence type="ECO:0000256" key="18">
    <source>
        <dbReference type="ARBA" id="ARBA00023180"/>
    </source>
</evidence>
<evidence type="ECO:0000259" key="27">
    <source>
        <dbReference type="Pfam" id="PF17900"/>
    </source>
</evidence>
<feature type="domain" description="ERAP1-like C-terminal" evidence="26">
    <location>
        <begin position="623"/>
        <end position="950"/>
    </location>
</feature>
<dbReference type="InterPro" id="IPR042097">
    <property type="entry name" value="Aminopeptidase_N-like_N_sf"/>
</dbReference>
<comment type="subcellular location">
    <subcellularLocation>
        <location evidence="3">Cell membrane</location>
        <topology evidence="3">Lipid-anchor</topology>
        <topology evidence="3">GPI-anchor</topology>
    </subcellularLocation>
    <subcellularLocation>
        <location evidence="2">Membrane</location>
        <topology evidence="2">Single-pass type II membrane protein</topology>
    </subcellularLocation>
</comment>
<dbReference type="CDD" id="cd09601">
    <property type="entry name" value="M1_APN-Q_like"/>
    <property type="match status" value="1"/>
</dbReference>
<keyword evidence="14" id="KW-1133">Transmembrane helix</keyword>
<feature type="domain" description="Peptidase M1 membrane alanine aminopeptidase" evidence="25">
    <location>
        <begin position="311"/>
        <end position="536"/>
    </location>
</feature>
<reference evidence="28 29" key="1">
    <citation type="submission" date="2015-04" db="EMBL/GenBank/DDBJ databases">
        <authorList>
            <person name="Syromyatnikov M.Y."/>
            <person name="Popov V.N."/>
        </authorList>
    </citation>
    <scope>NUCLEOTIDE SEQUENCE [LARGE SCALE GENOMIC DNA]</scope>
</reference>
<evidence type="ECO:0000256" key="13">
    <source>
        <dbReference type="ARBA" id="ARBA00022968"/>
    </source>
</evidence>
<protein>
    <recommendedName>
        <fullName evidence="23">Aminopeptidase</fullName>
        <ecNumber evidence="23">3.4.11.-</ecNumber>
    </recommendedName>
</protein>
<keyword evidence="16" id="KW-0472">Membrane</keyword>
<evidence type="ECO:0000256" key="4">
    <source>
        <dbReference type="ARBA" id="ARBA00010136"/>
    </source>
</evidence>
<gene>
    <name evidence="28" type="primary">similar to Aminopeptidase N</name>
    <name evidence="28" type="ORF">CLUMA_CG016987</name>
</gene>
<evidence type="ECO:0000256" key="2">
    <source>
        <dbReference type="ARBA" id="ARBA00004606"/>
    </source>
</evidence>
<keyword evidence="19" id="KW-0449">Lipoprotein</keyword>
<evidence type="ECO:0000256" key="23">
    <source>
        <dbReference type="RuleBase" id="RU364040"/>
    </source>
</evidence>
<evidence type="ECO:0000256" key="21">
    <source>
        <dbReference type="PIRSR" id="PIRSR634016-3"/>
    </source>
</evidence>
<keyword evidence="15 23" id="KW-0482">Metalloprotease</keyword>
<dbReference type="PANTHER" id="PTHR11533:SF253">
    <property type="entry name" value="AMINOPEPTIDASE-RELATED"/>
    <property type="match status" value="1"/>
</dbReference>
<keyword evidence="6" id="KW-0336">GPI-anchor</keyword>
<dbReference type="Gene3D" id="2.60.40.1910">
    <property type="match status" value="1"/>
</dbReference>
<evidence type="ECO:0000256" key="16">
    <source>
        <dbReference type="ARBA" id="ARBA00023136"/>
    </source>
</evidence>
<dbReference type="Pfam" id="PF17900">
    <property type="entry name" value="Peptidase_M1_N"/>
    <property type="match status" value="1"/>
</dbReference>
<evidence type="ECO:0000256" key="5">
    <source>
        <dbReference type="ARBA" id="ARBA00022475"/>
    </source>
</evidence>
<dbReference type="FunFam" id="2.60.40.1730:FF:000012">
    <property type="entry name" value="Aminopeptidase N"/>
    <property type="match status" value="1"/>
</dbReference>
<keyword evidence="8" id="KW-0812">Transmembrane</keyword>
<dbReference type="PANTHER" id="PTHR11533">
    <property type="entry name" value="PROTEASE M1 ZINC METALLOPROTEASE"/>
    <property type="match status" value="1"/>
</dbReference>
<evidence type="ECO:0000256" key="12">
    <source>
        <dbReference type="ARBA" id="ARBA00022833"/>
    </source>
</evidence>
<feature type="binding site" evidence="21">
    <location>
        <position position="383"/>
    </location>
    <ligand>
        <name>Zn(2+)</name>
        <dbReference type="ChEBI" id="CHEBI:29105"/>
        <note>catalytic</note>
    </ligand>
</feature>